<reference evidence="2" key="1">
    <citation type="submission" date="2011-12" db="EMBL/GenBank/DDBJ databases">
        <title>The complete genome of chromosome of Sulfobacillus acidophilus DSM 10332.</title>
        <authorList>
            <person name="Lucas S."/>
            <person name="Han J."/>
            <person name="Lapidus A."/>
            <person name="Bruce D."/>
            <person name="Goodwin L."/>
            <person name="Pitluck S."/>
            <person name="Peters L."/>
            <person name="Kyrpides N."/>
            <person name="Mavromatis K."/>
            <person name="Ivanova N."/>
            <person name="Mikhailova N."/>
            <person name="Chertkov O."/>
            <person name="Saunders E."/>
            <person name="Detter J.C."/>
            <person name="Tapia R."/>
            <person name="Han C."/>
            <person name="Land M."/>
            <person name="Hauser L."/>
            <person name="Markowitz V."/>
            <person name="Cheng J.-F."/>
            <person name="Hugenholtz P."/>
            <person name="Woyke T."/>
            <person name="Wu D."/>
            <person name="Pukall R."/>
            <person name="Gehrich-Schroeter G."/>
            <person name="Schneider S."/>
            <person name="Klenk H.-P."/>
            <person name="Eisen J.A."/>
        </authorList>
    </citation>
    <scope>NUCLEOTIDE SEQUENCE [LARGE SCALE GENOMIC DNA]</scope>
    <source>
        <strain evidence="2">ATCC 700253 / DSM 10332 / NAL</strain>
    </source>
</reference>
<keyword evidence="2" id="KW-1185">Reference proteome</keyword>
<sequence>MVFLFWKTKIYSDGVPRETGDYQAVVADSLEDALSKMARFHPNAAISQSYPNPGIIIPPTTPRAASIGWFCRPNSEEV</sequence>
<dbReference type="EMBL" id="CP003179">
    <property type="protein sequence ID" value="AEW04676.1"/>
    <property type="molecule type" value="Genomic_DNA"/>
</dbReference>
<gene>
    <name evidence="1" type="ordered locus">Sulac_1176</name>
</gene>
<protein>
    <submittedName>
        <fullName evidence="1">Uncharacterized protein</fullName>
    </submittedName>
</protein>
<organism evidence="1 2">
    <name type="scientific">Sulfobacillus acidophilus (strain ATCC 700253 / DSM 10332 / NAL)</name>
    <dbReference type="NCBI Taxonomy" id="679936"/>
    <lineage>
        <taxon>Bacteria</taxon>
        <taxon>Bacillati</taxon>
        <taxon>Bacillota</taxon>
        <taxon>Clostridia</taxon>
        <taxon>Eubacteriales</taxon>
        <taxon>Clostridiales Family XVII. Incertae Sedis</taxon>
        <taxon>Sulfobacillus</taxon>
    </lineage>
</organism>
<dbReference type="HOGENOM" id="CLU_2620718_0_0_9"/>
<reference evidence="1 2" key="2">
    <citation type="journal article" date="2012" name="Stand. Genomic Sci.">
        <title>Complete genome sequence of the moderately thermophilic mineral-sulfide-oxidizing firmicute Sulfobacillus acidophilus type strain (NAL(T)).</title>
        <authorList>
            <person name="Anderson I."/>
            <person name="Chertkov O."/>
            <person name="Chen A."/>
            <person name="Saunders E."/>
            <person name="Lapidus A."/>
            <person name="Nolan M."/>
            <person name="Lucas S."/>
            <person name="Hammon N."/>
            <person name="Deshpande S."/>
            <person name="Cheng J.F."/>
            <person name="Han C."/>
            <person name="Tapia R."/>
            <person name="Goodwin L.A."/>
            <person name="Pitluck S."/>
            <person name="Liolios K."/>
            <person name="Pagani I."/>
            <person name="Ivanova N."/>
            <person name="Mikhailova N."/>
            <person name="Pati A."/>
            <person name="Palaniappan K."/>
            <person name="Land M."/>
            <person name="Pan C."/>
            <person name="Rohde M."/>
            <person name="Pukall R."/>
            <person name="Goker M."/>
            <person name="Detter J.C."/>
            <person name="Woyke T."/>
            <person name="Bristow J."/>
            <person name="Eisen J.A."/>
            <person name="Markowitz V."/>
            <person name="Hugenholtz P."/>
            <person name="Kyrpides N.C."/>
            <person name="Klenk H.P."/>
            <person name="Mavromatis K."/>
        </authorList>
    </citation>
    <scope>NUCLEOTIDE SEQUENCE [LARGE SCALE GENOMIC DNA]</scope>
    <source>
        <strain evidence="2">ATCC 700253 / DSM 10332 / NAL</strain>
    </source>
</reference>
<name>G8TUM9_SULAD</name>
<dbReference type="STRING" id="679936.Sulac_1176"/>
<evidence type="ECO:0000313" key="1">
    <source>
        <dbReference type="EMBL" id="AEW04676.1"/>
    </source>
</evidence>
<dbReference type="PATRIC" id="fig|679936.5.peg.1236"/>
<dbReference type="Proteomes" id="UP000005439">
    <property type="component" value="Chromosome"/>
</dbReference>
<accession>G8TUM9</accession>
<dbReference type="AlphaFoldDB" id="G8TUM9"/>
<proteinExistence type="predicted"/>
<dbReference type="KEGG" id="sap:Sulac_1176"/>
<evidence type="ECO:0000313" key="2">
    <source>
        <dbReference type="Proteomes" id="UP000005439"/>
    </source>
</evidence>